<comment type="caution">
    <text evidence="1">The sequence shown here is derived from an EMBL/GenBank/DDBJ whole genome shotgun (WGS) entry which is preliminary data.</text>
</comment>
<sequence>MGWYNFWVAFQTSDQMARSLLFDTPCAPSLLVTLSSDIHCFISKNYVVYDINNT</sequence>
<dbReference type="Proteomes" id="UP001152320">
    <property type="component" value="Chromosome 13"/>
</dbReference>
<keyword evidence="2" id="KW-1185">Reference proteome</keyword>
<accession>A0A9Q1H2W0</accession>
<dbReference type="AlphaFoldDB" id="A0A9Q1H2W0"/>
<organism evidence="1 2">
    <name type="scientific">Holothuria leucospilota</name>
    <name type="common">Black long sea cucumber</name>
    <name type="synonym">Mertensiothuria leucospilota</name>
    <dbReference type="NCBI Taxonomy" id="206669"/>
    <lineage>
        <taxon>Eukaryota</taxon>
        <taxon>Metazoa</taxon>
        <taxon>Echinodermata</taxon>
        <taxon>Eleutherozoa</taxon>
        <taxon>Echinozoa</taxon>
        <taxon>Holothuroidea</taxon>
        <taxon>Aspidochirotacea</taxon>
        <taxon>Aspidochirotida</taxon>
        <taxon>Holothuriidae</taxon>
        <taxon>Holothuria</taxon>
    </lineage>
</organism>
<evidence type="ECO:0000313" key="2">
    <source>
        <dbReference type="Proteomes" id="UP001152320"/>
    </source>
</evidence>
<gene>
    <name evidence="1" type="ORF">HOLleu_27610</name>
</gene>
<reference evidence="1" key="1">
    <citation type="submission" date="2021-10" db="EMBL/GenBank/DDBJ databases">
        <title>Tropical sea cucumber genome reveals ecological adaptation and Cuvierian tubules defense mechanism.</title>
        <authorList>
            <person name="Chen T."/>
        </authorList>
    </citation>
    <scope>NUCLEOTIDE SEQUENCE</scope>
    <source>
        <strain evidence="1">Nanhai2018</strain>
        <tissue evidence="1">Muscle</tissue>
    </source>
</reference>
<dbReference type="EMBL" id="JAIZAY010000013">
    <property type="protein sequence ID" value="KAJ8031018.1"/>
    <property type="molecule type" value="Genomic_DNA"/>
</dbReference>
<evidence type="ECO:0000313" key="1">
    <source>
        <dbReference type="EMBL" id="KAJ8031018.1"/>
    </source>
</evidence>
<protein>
    <submittedName>
        <fullName evidence="1">Uncharacterized protein</fullName>
    </submittedName>
</protein>
<proteinExistence type="predicted"/>
<name>A0A9Q1H2W0_HOLLE</name>